<dbReference type="PROSITE" id="PS51318">
    <property type="entry name" value="TAT"/>
    <property type="match status" value="1"/>
</dbReference>
<dbReference type="InterPro" id="IPR036374">
    <property type="entry name" value="OxRdtase_Mopterin-bd_sf"/>
</dbReference>
<dbReference type="Pfam" id="PF00174">
    <property type="entry name" value="Oxidored_molyb"/>
    <property type="match status" value="1"/>
</dbReference>
<dbReference type="InterPro" id="IPR006311">
    <property type="entry name" value="TAT_signal"/>
</dbReference>
<dbReference type="InterPro" id="IPR008335">
    <property type="entry name" value="Mopterin_OxRdtase_euk"/>
</dbReference>
<evidence type="ECO:0000313" key="7">
    <source>
        <dbReference type="EMBL" id="ADH90542.1"/>
    </source>
</evidence>
<evidence type="ECO:0000259" key="6">
    <source>
        <dbReference type="Pfam" id="PF03404"/>
    </source>
</evidence>
<dbReference type="CDD" id="cd02114">
    <property type="entry name" value="bact_SorA_Moco"/>
    <property type="match status" value="1"/>
</dbReference>
<accession>D7A8K8</accession>
<dbReference type="PRINTS" id="PR00407">
    <property type="entry name" value="EUMOPTERIN"/>
</dbReference>
<dbReference type="Gene3D" id="2.60.40.650">
    <property type="match status" value="1"/>
</dbReference>
<sequence length="405" mass="43400">MLNRRQILKSAGAAALGLGAGTLGWPGRHAFAADTVTLPFANGERPLVMYPGKRPLIGLTARPPQLETPFSVFDEGLITPNDAFFVRYHLAGIPLEIDPDAFRLEIKGKVGTPLSLSLQDLKNDFPASEVVAVNQCSGNSRGFVEPRVGGGQLANGAMGNARWRGVPLKAVLEKAGVQAGAKQVTFGGLDGPVIPETPDFVKALSIDHATDGEVMLAYSMNGADLPWLNGYPLRLVVPGYYGTYWVKHLNEITVIDKEFDGFWMKTAYRIPDNACACTEPGKAPTATIPINRFDVRSFITNVENGASVKAGEVPLRGIAFDGGYGITQVSVSADAGKSWTNATLDPGLGKYSFRGWKAVLPLTKGDHVLMCRATNARGETQPMQATWNPAGYMRNVVEATRVIAA</sequence>
<dbReference type="AlphaFoldDB" id="D7A8K8"/>
<dbReference type="GO" id="GO:0020037">
    <property type="term" value="F:heme binding"/>
    <property type="evidence" value="ECO:0007669"/>
    <property type="project" value="TreeGrafter"/>
</dbReference>
<proteinExistence type="predicted"/>
<name>D7A8K8_ANCN5</name>
<dbReference type="STRING" id="639283.Snov_3268"/>
<dbReference type="GO" id="GO:0008482">
    <property type="term" value="F:sulfite oxidase activity"/>
    <property type="evidence" value="ECO:0007669"/>
    <property type="project" value="TreeGrafter"/>
</dbReference>
<dbReference type="SUPFAM" id="SSF56524">
    <property type="entry name" value="Oxidoreductase molybdopterin-binding domain"/>
    <property type="match status" value="1"/>
</dbReference>
<evidence type="ECO:0000256" key="2">
    <source>
        <dbReference type="ARBA" id="ARBA00022505"/>
    </source>
</evidence>
<dbReference type="Proteomes" id="UP000006633">
    <property type="component" value="Chromosome"/>
</dbReference>
<organism evidence="7 8">
    <name type="scientific">Ancylobacter novellus (strain ATCC 8093 / DSM 506 / JCM 20403 / CCM 1077 / IAM 12100 / NBRC 12443 / NCIMB 10456)</name>
    <name type="common">Starkeya novella</name>
    <dbReference type="NCBI Taxonomy" id="639283"/>
    <lineage>
        <taxon>Bacteria</taxon>
        <taxon>Pseudomonadati</taxon>
        <taxon>Pseudomonadota</taxon>
        <taxon>Alphaproteobacteria</taxon>
        <taxon>Hyphomicrobiales</taxon>
        <taxon>Xanthobacteraceae</taxon>
        <taxon>Ancylobacter</taxon>
    </lineage>
</organism>
<dbReference type="InterPro" id="IPR014756">
    <property type="entry name" value="Ig_E-set"/>
</dbReference>
<dbReference type="GO" id="GO:0030151">
    <property type="term" value="F:molybdenum ion binding"/>
    <property type="evidence" value="ECO:0007669"/>
    <property type="project" value="InterPro"/>
</dbReference>
<feature type="domain" description="Oxidoreductase molybdopterin-binding" evidence="5">
    <location>
        <begin position="92"/>
        <end position="263"/>
    </location>
</feature>
<feature type="domain" description="Moybdenum cofactor oxidoreductase dimerisation" evidence="6">
    <location>
        <begin position="290"/>
        <end position="396"/>
    </location>
</feature>
<keyword evidence="3" id="KW-0479">Metal-binding</keyword>
<dbReference type="RefSeq" id="WP_013168043.1">
    <property type="nucleotide sequence ID" value="NC_014217.1"/>
</dbReference>
<dbReference type="InterPro" id="IPR005066">
    <property type="entry name" value="MoCF_OxRdtse_dimer"/>
</dbReference>
<dbReference type="GO" id="GO:0006790">
    <property type="term" value="P:sulfur compound metabolic process"/>
    <property type="evidence" value="ECO:0007669"/>
    <property type="project" value="TreeGrafter"/>
</dbReference>
<keyword evidence="8" id="KW-1185">Reference proteome</keyword>
<dbReference type="GO" id="GO:0043546">
    <property type="term" value="F:molybdopterin cofactor binding"/>
    <property type="evidence" value="ECO:0007669"/>
    <property type="project" value="TreeGrafter"/>
</dbReference>
<dbReference type="eggNOG" id="COG2041">
    <property type="taxonomic scope" value="Bacteria"/>
</dbReference>
<dbReference type="SMR" id="D7A8K8"/>
<dbReference type="FunFam" id="3.90.420.10:FF:000007">
    <property type="entry name" value="Sulfite:cytochrome c oxidoreductase subunit A"/>
    <property type="match status" value="1"/>
</dbReference>
<dbReference type="SUPFAM" id="SSF81296">
    <property type="entry name" value="E set domains"/>
    <property type="match status" value="1"/>
</dbReference>
<dbReference type="InterPro" id="IPR000572">
    <property type="entry name" value="OxRdtase_Mopterin-bd_dom"/>
</dbReference>
<dbReference type="EMBL" id="CP002026">
    <property type="protein sequence ID" value="ADH90542.1"/>
    <property type="molecule type" value="Genomic_DNA"/>
</dbReference>
<evidence type="ECO:0000259" key="5">
    <source>
        <dbReference type="Pfam" id="PF00174"/>
    </source>
</evidence>
<reference evidence="7 8" key="1">
    <citation type="journal article" date="2012" name="Stand. Genomic Sci.">
        <title>Complete genome sequence of the facultatively chemolithoautotrophic and methylotrophic alpha Proteobacterium Starkeya novella type strain (ATCC 8093(T)).</title>
        <authorList>
            <person name="Kappler U."/>
            <person name="Davenport K."/>
            <person name="Beatson S."/>
            <person name="Lucas S."/>
            <person name="Lapidus A."/>
            <person name="Copeland A."/>
            <person name="Berry K.W."/>
            <person name="Glavina Del Rio T."/>
            <person name="Hammon N."/>
            <person name="Dalin E."/>
            <person name="Tice H."/>
            <person name="Pitluck S."/>
            <person name="Richardson P."/>
            <person name="Bruce D."/>
            <person name="Goodwin L.A."/>
            <person name="Han C."/>
            <person name="Tapia R."/>
            <person name="Detter J.C."/>
            <person name="Chang Y.J."/>
            <person name="Jeffries C.D."/>
            <person name="Land M."/>
            <person name="Hauser L."/>
            <person name="Kyrpides N.C."/>
            <person name="Goker M."/>
            <person name="Ivanova N."/>
            <person name="Klenk H.P."/>
            <person name="Woyke T."/>
        </authorList>
    </citation>
    <scope>NUCLEOTIDE SEQUENCE [LARGE SCALE GENOMIC DNA]</scope>
    <source>
        <strain evidence="8">ATCC 8093 / DSM 506 / JCM 20403 / CCM 1077 / IAM 12100 / NBRC 12443 / NCIMB 10456</strain>
    </source>
</reference>
<evidence type="ECO:0000256" key="3">
    <source>
        <dbReference type="ARBA" id="ARBA00022723"/>
    </source>
</evidence>
<comment type="cofactor">
    <cofactor evidence="1">
        <name>Mo-molybdopterin</name>
        <dbReference type="ChEBI" id="CHEBI:71302"/>
    </cofactor>
</comment>
<keyword evidence="2" id="KW-0500">Molybdenum</keyword>
<evidence type="ECO:0000256" key="4">
    <source>
        <dbReference type="ARBA" id="ARBA00023002"/>
    </source>
</evidence>
<dbReference type="OrthoDB" id="9778777at2"/>
<evidence type="ECO:0000256" key="1">
    <source>
        <dbReference type="ARBA" id="ARBA00001924"/>
    </source>
</evidence>
<dbReference type="PANTHER" id="PTHR19372:SF7">
    <property type="entry name" value="SULFITE OXIDASE, MITOCHONDRIAL"/>
    <property type="match status" value="1"/>
</dbReference>
<gene>
    <name evidence="7" type="ordered locus">Snov_3268</name>
</gene>
<dbReference type="Pfam" id="PF03404">
    <property type="entry name" value="Mo-co_dimer"/>
    <property type="match status" value="1"/>
</dbReference>
<protein>
    <submittedName>
        <fullName evidence="7">Oxidoreductase molybdopterin binding protein</fullName>
    </submittedName>
</protein>
<dbReference type="HOGENOM" id="CLU_003827_5_5_5"/>
<keyword evidence="4" id="KW-0560">Oxidoreductase</keyword>
<evidence type="ECO:0000313" key="8">
    <source>
        <dbReference type="Proteomes" id="UP000006633"/>
    </source>
</evidence>
<dbReference type="Gene3D" id="3.90.420.10">
    <property type="entry name" value="Oxidoreductase, molybdopterin-binding domain"/>
    <property type="match status" value="1"/>
</dbReference>
<dbReference type="PANTHER" id="PTHR19372">
    <property type="entry name" value="SULFITE REDUCTASE"/>
    <property type="match status" value="1"/>
</dbReference>
<dbReference type="KEGG" id="sno:Snov_3268"/>